<evidence type="ECO:0000256" key="2">
    <source>
        <dbReference type="ARBA" id="ARBA00022771"/>
    </source>
</evidence>
<dbReference type="GO" id="GO:0008270">
    <property type="term" value="F:zinc ion binding"/>
    <property type="evidence" value="ECO:0007669"/>
    <property type="project" value="UniProtKB-KW"/>
</dbReference>
<protein>
    <submittedName>
        <fullName evidence="7">Krueppel-like factor 15</fullName>
    </submittedName>
</protein>
<dbReference type="AlphaFoldDB" id="A0A194RD51"/>
<feature type="domain" description="C2H2-type" evidence="6">
    <location>
        <begin position="277"/>
        <end position="304"/>
    </location>
</feature>
<sequence length="327" mass="35924">MSVIGRPSRCPALVAADAGLAALCSAAAIQAHALQSHVLVSEMYREELIFEDAALDDQLLFEYSPAESLINFELPTSVTADVDDWQISDLEFNCDAFLGSVCERTRDGSEDDSPVLFDFADLDKNVNFDDYLLEALSCDRSEDRLQLGSDSVDGCDDPALGALSVLGIDLESICGESSQTAAASMNEASEKECYPTETVPKSRSWGEPTFCPELGAFRCPVGECGKLYAKASHVRAHLRRHSGEKPYKCTWGGCSWRFARSDELARHRRSHSGDKPYRCAECSKRFARSDHLAKHGRVHARRAAASASAALAKRSSPTHAYRTRRYL</sequence>
<dbReference type="Pfam" id="PF00096">
    <property type="entry name" value="zf-C2H2"/>
    <property type="match status" value="3"/>
</dbReference>
<dbReference type="PROSITE" id="PS00028">
    <property type="entry name" value="ZINC_FINGER_C2H2_1"/>
    <property type="match status" value="3"/>
</dbReference>
<organism evidence="7 8">
    <name type="scientific">Papilio machaon</name>
    <name type="common">Old World swallowtail butterfly</name>
    <dbReference type="NCBI Taxonomy" id="76193"/>
    <lineage>
        <taxon>Eukaryota</taxon>
        <taxon>Metazoa</taxon>
        <taxon>Ecdysozoa</taxon>
        <taxon>Arthropoda</taxon>
        <taxon>Hexapoda</taxon>
        <taxon>Insecta</taxon>
        <taxon>Pterygota</taxon>
        <taxon>Neoptera</taxon>
        <taxon>Endopterygota</taxon>
        <taxon>Lepidoptera</taxon>
        <taxon>Glossata</taxon>
        <taxon>Ditrysia</taxon>
        <taxon>Papilionoidea</taxon>
        <taxon>Papilionidae</taxon>
        <taxon>Papilioninae</taxon>
        <taxon>Papilio</taxon>
    </lineage>
</organism>
<reference evidence="7 8" key="1">
    <citation type="journal article" date="2015" name="Nat. Commun.">
        <title>Outbred genome sequencing and CRISPR/Cas9 gene editing in butterflies.</title>
        <authorList>
            <person name="Li X."/>
            <person name="Fan D."/>
            <person name="Zhang W."/>
            <person name="Liu G."/>
            <person name="Zhang L."/>
            <person name="Zhao L."/>
            <person name="Fang X."/>
            <person name="Chen L."/>
            <person name="Dong Y."/>
            <person name="Chen Y."/>
            <person name="Ding Y."/>
            <person name="Zhao R."/>
            <person name="Feng M."/>
            <person name="Zhu Y."/>
            <person name="Feng Y."/>
            <person name="Jiang X."/>
            <person name="Zhu D."/>
            <person name="Xiang H."/>
            <person name="Feng X."/>
            <person name="Li S."/>
            <person name="Wang J."/>
            <person name="Zhang G."/>
            <person name="Kronforst M.R."/>
            <person name="Wang W."/>
        </authorList>
    </citation>
    <scope>NUCLEOTIDE SEQUENCE [LARGE SCALE GENOMIC DNA]</scope>
    <source>
        <strain evidence="7">Ya'a_city_454_Pm</strain>
        <tissue evidence="7">Whole body</tissue>
    </source>
</reference>
<gene>
    <name evidence="7" type="ORF">RR48_09686</name>
</gene>
<evidence type="ECO:0000256" key="4">
    <source>
        <dbReference type="PROSITE-ProRule" id="PRU00042"/>
    </source>
</evidence>
<dbReference type="InterPro" id="IPR013087">
    <property type="entry name" value="Znf_C2H2_type"/>
</dbReference>
<dbReference type="PANTHER" id="PTHR23235:SF120">
    <property type="entry name" value="KRUPPEL-LIKE FACTOR 15"/>
    <property type="match status" value="1"/>
</dbReference>
<feature type="domain" description="C2H2-type" evidence="6">
    <location>
        <begin position="247"/>
        <end position="276"/>
    </location>
</feature>
<proteinExistence type="predicted"/>
<evidence type="ECO:0000259" key="6">
    <source>
        <dbReference type="PROSITE" id="PS50157"/>
    </source>
</evidence>
<evidence type="ECO:0000313" key="7">
    <source>
        <dbReference type="EMBL" id="KPJ15763.1"/>
    </source>
</evidence>
<keyword evidence="8" id="KW-1185">Reference proteome</keyword>
<dbReference type="InParanoid" id="A0A194RD51"/>
<dbReference type="PROSITE" id="PS50157">
    <property type="entry name" value="ZINC_FINGER_C2H2_2"/>
    <property type="match status" value="3"/>
</dbReference>
<feature type="region of interest" description="Disordered" evidence="5">
    <location>
        <begin position="307"/>
        <end position="327"/>
    </location>
</feature>
<evidence type="ECO:0000256" key="3">
    <source>
        <dbReference type="ARBA" id="ARBA00022833"/>
    </source>
</evidence>
<evidence type="ECO:0000256" key="5">
    <source>
        <dbReference type="SAM" id="MobiDB-lite"/>
    </source>
</evidence>
<dbReference type="FunFam" id="3.30.160.60:FF:000007">
    <property type="entry name" value="Basic krueppel-like factor 3"/>
    <property type="match status" value="1"/>
</dbReference>
<name>A0A194RD51_PAPMA</name>
<dbReference type="SUPFAM" id="SSF57667">
    <property type="entry name" value="beta-beta-alpha zinc fingers"/>
    <property type="match status" value="2"/>
</dbReference>
<dbReference type="GO" id="GO:0000978">
    <property type="term" value="F:RNA polymerase II cis-regulatory region sequence-specific DNA binding"/>
    <property type="evidence" value="ECO:0007669"/>
    <property type="project" value="TreeGrafter"/>
</dbReference>
<dbReference type="PANTHER" id="PTHR23235">
    <property type="entry name" value="KRUEPPEL-LIKE TRANSCRIPTION FACTOR"/>
    <property type="match status" value="1"/>
</dbReference>
<evidence type="ECO:0000313" key="8">
    <source>
        <dbReference type="Proteomes" id="UP000053240"/>
    </source>
</evidence>
<dbReference type="Proteomes" id="UP000053240">
    <property type="component" value="Unassembled WGS sequence"/>
</dbReference>
<accession>A0A194RD51</accession>
<evidence type="ECO:0000256" key="1">
    <source>
        <dbReference type="ARBA" id="ARBA00022723"/>
    </source>
</evidence>
<dbReference type="Gene3D" id="3.30.160.60">
    <property type="entry name" value="Classic Zinc Finger"/>
    <property type="match status" value="3"/>
</dbReference>
<dbReference type="SMART" id="SM00355">
    <property type="entry name" value="ZnF_C2H2"/>
    <property type="match status" value="3"/>
</dbReference>
<keyword evidence="1" id="KW-0479">Metal-binding</keyword>
<feature type="domain" description="C2H2-type" evidence="6">
    <location>
        <begin position="217"/>
        <end position="246"/>
    </location>
</feature>
<dbReference type="EMBL" id="KQ460325">
    <property type="protein sequence ID" value="KPJ15763.1"/>
    <property type="molecule type" value="Genomic_DNA"/>
</dbReference>
<keyword evidence="2 4" id="KW-0863">Zinc-finger</keyword>
<dbReference type="GO" id="GO:0000981">
    <property type="term" value="F:DNA-binding transcription factor activity, RNA polymerase II-specific"/>
    <property type="evidence" value="ECO:0007669"/>
    <property type="project" value="TreeGrafter"/>
</dbReference>
<keyword evidence="3" id="KW-0862">Zinc</keyword>
<dbReference type="InterPro" id="IPR036236">
    <property type="entry name" value="Znf_C2H2_sf"/>
</dbReference>